<dbReference type="Proteomes" id="UP001066276">
    <property type="component" value="Chromosome 9"/>
</dbReference>
<accession>A0AAV7N5C5</accession>
<dbReference type="AlphaFoldDB" id="A0AAV7N5C5"/>
<gene>
    <name evidence="2" type="ORF">NDU88_007820</name>
</gene>
<evidence type="ECO:0000313" key="2">
    <source>
        <dbReference type="EMBL" id="KAJ1110469.1"/>
    </source>
</evidence>
<name>A0AAV7N5C5_PLEWA</name>
<evidence type="ECO:0000256" key="1">
    <source>
        <dbReference type="SAM" id="MobiDB-lite"/>
    </source>
</evidence>
<feature type="region of interest" description="Disordered" evidence="1">
    <location>
        <begin position="323"/>
        <end position="420"/>
    </location>
</feature>
<feature type="compositionally biased region" description="Polar residues" evidence="1">
    <location>
        <begin position="389"/>
        <end position="399"/>
    </location>
</feature>
<keyword evidence="3" id="KW-1185">Reference proteome</keyword>
<sequence length="420" mass="46953">MASLVTLAGATNEERGARRDPGGSAEPEVWQIFIPVLSLSPSVLSTQRDLGAPGPRSAPGSRTLGARGWHRGMRSALPPVQARLRELFIIRRIFRALLNARLVSVLDPDVVIIYSSDDLEIWFKDYCCCGLPMWYCPGDHRCDCPEDTDSHQSEFQSASRHYGSELRRVRHDSSRSSGVQQVMSDHIREALGRWRQDVDHCCEESCCCKGLEYCCKFYCECGVLRWYCDIHRYEGLDLLERGMWNCRTDSPKSQGTSQCSRSDVCHQNDLSSPHELLTSPSGLLCRDGDQMCIQRCPVSNNCSPKQDFRRSPCNQCTSSCKPRQSLRNQSHSPHNSSCSYNKSPHSHESPSRGYESPQSQRESPTAHSESPNNHMMPQCNWRGPHCSPAQPQSLCINRESSSSGHSEASPSSSPGGPRFG</sequence>
<feature type="compositionally biased region" description="Low complexity" evidence="1">
    <location>
        <begin position="400"/>
        <end position="420"/>
    </location>
</feature>
<reference evidence="2" key="1">
    <citation type="journal article" date="2022" name="bioRxiv">
        <title>Sequencing and chromosome-scale assembly of the giantPleurodeles waltlgenome.</title>
        <authorList>
            <person name="Brown T."/>
            <person name="Elewa A."/>
            <person name="Iarovenko S."/>
            <person name="Subramanian E."/>
            <person name="Araus A.J."/>
            <person name="Petzold A."/>
            <person name="Susuki M."/>
            <person name="Suzuki K.-i.T."/>
            <person name="Hayashi T."/>
            <person name="Toyoda A."/>
            <person name="Oliveira C."/>
            <person name="Osipova E."/>
            <person name="Leigh N.D."/>
            <person name="Simon A."/>
            <person name="Yun M.H."/>
        </authorList>
    </citation>
    <scope>NUCLEOTIDE SEQUENCE</scope>
    <source>
        <strain evidence="2">20211129_DDA</strain>
        <tissue evidence="2">Liver</tissue>
    </source>
</reference>
<comment type="caution">
    <text evidence="2">The sequence shown here is derived from an EMBL/GenBank/DDBJ whole genome shotgun (WGS) entry which is preliminary data.</text>
</comment>
<evidence type="ECO:0000313" key="3">
    <source>
        <dbReference type="Proteomes" id="UP001066276"/>
    </source>
</evidence>
<feature type="compositionally biased region" description="Polar residues" evidence="1">
    <location>
        <begin position="323"/>
        <end position="343"/>
    </location>
</feature>
<feature type="region of interest" description="Disordered" evidence="1">
    <location>
        <begin position="47"/>
        <end position="67"/>
    </location>
</feature>
<feature type="compositionally biased region" description="Polar residues" evidence="1">
    <location>
        <begin position="356"/>
        <end position="375"/>
    </location>
</feature>
<dbReference type="EMBL" id="JANPWB010000013">
    <property type="protein sequence ID" value="KAJ1110469.1"/>
    <property type="molecule type" value="Genomic_DNA"/>
</dbReference>
<proteinExistence type="predicted"/>
<organism evidence="2 3">
    <name type="scientific">Pleurodeles waltl</name>
    <name type="common">Iberian ribbed newt</name>
    <dbReference type="NCBI Taxonomy" id="8319"/>
    <lineage>
        <taxon>Eukaryota</taxon>
        <taxon>Metazoa</taxon>
        <taxon>Chordata</taxon>
        <taxon>Craniata</taxon>
        <taxon>Vertebrata</taxon>
        <taxon>Euteleostomi</taxon>
        <taxon>Amphibia</taxon>
        <taxon>Batrachia</taxon>
        <taxon>Caudata</taxon>
        <taxon>Salamandroidea</taxon>
        <taxon>Salamandridae</taxon>
        <taxon>Pleurodelinae</taxon>
        <taxon>Pleurodeles</taxon>
    </lineage>
</organism>
<protein>
    <submittedName>
        <fullName evidence="2">Uncharacterized protein</fullName>
    </submittedName>
</protein>